<dbReference type="InterPro" id="IPR016181">
    <property type="entry name" value="Acyl_CoA_acyltransferase"/>
</dbReference>
<dbReference type="PANTHER" id="PTHR13170">
    <property type="entry name" value="O-GLCNACASE"/>
    <property type="match status" value="1"/>
</dbReference>
<reference evidence="2 3" key="1">
    <citation type="submission" date="2020-08" db="EMBL/GenBank/DDBJ databases">
        <title>Genomic Encyclopedia of Archaeal and Bacterial Type Strains, Phase II (KMG-II): from individual species to whole genera.</title>
        <authorList>
            <person name="Goeker M."/>
        </authorList>
    </citation>
    <scope>NUCLEOTIDE SEQUENCE [LARGE SCALE GENOMIC DNA]</scope>
    <source>
        <strain evidence="2 3">DSM 43850</strain>
    </source>
</reference>
<evidence type="ECO:0000313" key="3">
    <source>
        <dbReference type="Proteomes" id="UP000517916"/>
    </source>
</evidence>
<accession>A0ABR6BKY3</accession>
<name>A0ABR6BKY3_9PSEU</name>
<keyword evidence="3" id="KW-1185">Reference proteome</keyword>
<dbReference type="CDD" id="cd04301">
    <property type="entry name" value="NAT_SF"/>
    <property type="match status" value="1"/>
</dbReference>
<dbReference type="SUPFAM" id="SSF55729">
    <property type="entry name" value="Acyl-CoA N-acyltransferases (Nat)"/>
    <property type="match status" value="1"/>
</dbReference>
<protein>
    <submittedName>
        <fullName evidence="2">Ribosomal protein S18 acetylase RimI-like enzyme</fullName>
    </submittedName>
</protein>
<sequence>MILREFTEADTQAVHDICVATATQRDLDEVDLIGHVFAGPYTALAPDLVFVIADEQGVAGYTEGAVDTREFYRRWREQWTPRFAERYPLPATETTRHDQLVTALHRPDRFLIEQLDQYPSHLHINLLARARRQGWGAKLLAALFERMRAQGSPGVHLQTSQANTNAVAFYRSLGFQVLATPRESVVMGLRWE</sequence>
<dbReference type="InterPro" id="IPR000182">
    <property type="entry name" value="GNAT_dom"/>
</dbReference>
<proteinExistence type="predicted"/>
<dbReference type="Gene3D" id="3.40.630.30">
    <property type="match status" value="1"/>
</dbReference>
<evidence type="ECO:0000259" key="1">
    <source>
        <dbReference type="PROSITE" id="PS51186"/>
    </source>
</evidence>
<dbReference type="Proteomes" id="UP000517916">
    <property type="component" value="Unassembled WGS sequence"/>
</dbReference>
<dbReference type="RefSeq" id="WP_182838405.1">
    <property type="nucleotide sequence ID" value="NZ_BAAABQ010000056.1"/>
</dbReference>
<dbReference type="EMBL" id="JACJID010000003">
    <property type="protein sequence ID" value="MBA8927565.1"/>
    <property type="molecule type" value="Genomic_DNA"/>
</dbReference>
<dbReference type="PANTHER" id="PTHR13170:SF16">
    <property type="entry name" value="PROTEIN O-GLCNACASE"/>
    <property type="match status" value="1"/>
</dbReference>
<gene>
    <name evidence="2" type="ORF">BC739_004771</name>
</gene>
<comment type="caution">
    <text evidence="2">The sequence shown here is derived from an EMBL/GenBank/DDBJ whole genome shotgun (WGS) entry which is preliminary data.</text>
</comment>
<feature type="domain" description="N-acetyltransferase" evidence="1">
    <location>
        <begin position="1"/>
        <end position="192"/>
    </location>
</feature>
<organism evidence="2 3">
    <name type="scientific">Kutzneria viridogrisea</name>
    <dbReference type="NCBI Taxonomy" id="47990"/>
    <lineage>
        <taxon>Bacteria</taxon>
        <taxon>Bacillati</taxon>
        <taxon>Actinomycetota</taxon>
        <taxon>Actinomycetes</taxon>
        <taxon>Pseudonocardiales</taxon>
        <taxon>Pseudonocardiaceae</taxon>
        <taxon>Kutzneria</taxon>
    </lineage>
</organism>
<evidence type="ECO:0000313" key="2">
    <source>
        <dbReference type="EMBL" id="MBA8927565.1"/>
    </source>
</evidence>
<dbReference type="InterPro" id="IPR051822">
    <property type="entry name" value="Glycosyl_Hydrolase_84"/>
</dbReference>
<dbReference type="Pfam" id="PF00583">
    <property type="entry name" value="Acetyltransf_1"/>
    <property type="match status" value="1"/>
</dbReference>
<dbReference type="PROSITE" id="PS51186">
    <property type="entry name" value="GNAT"/>
    <property type="match status" value="1"/>
</dbReference>